<dbReference type="AlphaFoldDB" id="A0A7Y7U5K8"/>
<comment type="caution">
    <text evidence="1">The sequence shown here is derived from an EMBL/GenBank/DDBJ whole genome shotgun (WGS) entry which is preliminary data.</text>
</comment>
<organism evidence="1 2">
    <name type="scientific">Hymenobacter lapidiphilus</name>
    <dbReference type="NCBI Taxonomy" id="2608003"/>
    <lineage>
        <taxon>Bacteria</taxon>
        <taxon>Pseudomonadati</taxon>
        <taxon>Bacteroidota</taxon>
        <taxon>Cytophagia</taxon>
        <taxon>Cytophagales</taxon>
        <taxon>Hymenobacteraceae</taxon>
        <taxon>Hymenobacter</taxon>
    </lineage>
</organism>
<keyword evidence="2" id="KW-1185">Reference proteome</keyword>
<dbReference type="EMBL" id="JABKAU010000019">
    <property type="protein sequence ID" value="NVO31831.1"/>
    <property type="molecule type" value="Genomic_DNA"/>
</dbReference>
<evidence type="ECO:0000313" key="1">
    <source>
        <dbReference type="EMBL" id="NVO31831.1"/>
    </source>
</evidence>
<protein>
    <submittedName>
        <fullName evidence="1">Uncharacterized protein</fullName>
    </submittedName>
</protein>
<dbReference type="RefSeq" id="WP_176908727.1">
    <property type="nucleotide sequence ID" value="NZ_JABKAU010000019.1"/>
</dbReference>
<name>A0A7Y7U5K8_9BACT</name>
<sequence>MRQHITVTGVQPKLSLSVAPAATTGQPSRFTIVGALEGEYILKPPTNHYPTYRKWKT</sequence>
<accession>A0A7Y7U5K8</accession>
<dbReference type="Proteomes" id="UP000565521">
    <property type="component" value="Unassembled WGS sequence"/>
</dbReference>
<proteinExistence type="predicted"/>
<reference evidence="1 2" key="1">
    <citation type="submission" date="2020-05" db="EMBL/GenBank/DDBJ databases">
        <title>Hymenobacter terrestris sp. nov. and Hymenobacter lapidiphilus sp. nov., isolated from regoliths in Antarctica.</title>
        <authorList>
            <person name="Sedlacek I."/>
            <person name="Pantucek R."/>
            <person name="Zeman M."/>
            <person name="Holochova P."/>
            <person name="Kralova S."/>
            <person name="Stankova E."/>
            <person name="Sedo O."/>
            <person name="Micenkova L."/>
            <person name="Svec P."/>
            <person name="Gupta V."/>
            <person name="Sood U."/>
            <person name="Korpole U.S."/>
            <person name="Lal R."/>
        </authorList>
    </citation>
    <scope>NUCLEOTIDE SEQUENCE [LARGE SCALE GENOMIC DNA]</scope>
    <source>
        <strain evidence="1 2">P5342</strain>
    </source>
</reference>
<evidence type="ECO:0000313" key="2">
    <source>
        <dbReference type="Proteomes" id="UP000565521"/>
    </source>
</evidence>
<gene>
    <name evidence="1" type="ORF">HW554_11465</name>
</gene>